<dbReference type="Pfam" id="PF12697">
    <property type="entry name" value="Abhydrolase_6"/>
    <property type="match status" value="1"/>
</dbReference>
<dbReference type="Gene3D" id="3.40.50.1820">
    <property type="entry name" value="alpha/beta hydrolase"/>
    <property type="match status" value="1"/>
</dbReference>
<keyword evidence="3" id="KW-0378">Hydrolase</keyword>
<dbReference type="GO" id="GO:0016787">
    <property type="term" value="F:hydrolase activity"/>
    <property type="evidence" value="ECO:0007669"/>
    <property type="project" value="UniProtKB-KW"/>
</dbReference>
<comment type="caution">
    <text evidence="3">The sequence shown here is derived from an EMBL/GenBank/DDBJ whole genome shotgun (WGS) entry which is preliminary data.</text>
</comment>
<dbReference type="AlphaFoldDB" id="A0A9E5JVJ2"/>
<dbReference type="PANTHER" id="PTHR43798:SF29">
    <property type="entry name" value="AB HYDROLASE-1 DOMAIN-CONTAINING PROTEIN"/>
    <property type="match status" value="1"/>
</dbReference>
<feature type="domain" description="AB hydrolase-1" evidence="2">
    <location>
        <begin position="34"/>
        <end position="209"/>
    </location>
</feature>
<organism evidence="3 4">
    <name type="scientific">Pseudomaricurvus hydrocarbonicus</name>
    <dbReference type="NCBI Taxonomy" id="1470433"/>
    <lineage>
        <taxon>Bacteria</taxon>
        <taxon>Pseudomonadati</taxon>
        <taxon>Pseudomonadota</taxon>
        <taxon>Gammaproteobacteria</taxon>
        <taxon>Cellvibrionales</taxon>
        <taxon>Cellvibrionaceae</taxon>
        <taxon>Pseudomaricurvus</taxon>
    </lineage>
</organism>
<sequence length="255" mass="27660">MITSIGRGQQEALLAAGYKTLIMDYGNVDSIAQMAGVVLSQAPEEFIVIGHSMSGRVALEVVRQAAERVTALILMDTDELPLAQESTRTARSCRAHNAGGAGKHDGMRAMDTGMVLPKHLQDQKLCDAILDMIERKTQEQFAHQQHALIHRPMPASALTCPTCSICGNQDTWSPLERHHDMAKLAPGAPPVFSIQNSGHLTTMEQPESVKDVILSRLNPPELPINPPMAPKNESSGSERVDSLSDDFAMITCNCV</sequence>
<protein>
    <submittedName>
        <fullName evidence="3">Alpha/beta hydrolase</fullName>
    </submittedName>
</protein>
<proteinExistence type="predicted"/>
<keyword evidence="4" id="KW-1185">Reference proteome</keyword>
<gene>
    <name evidence="3" type="ORF">G8770_12570</name>
</gene>
<evidence type="ECO:0000259" key="2">
    <source>
        <dbReference type="Pfam" id="PF12697"/>
    </source>
</evidence>
<dbReference type="PANTHER" id="PTHR43798">
    <property type="entry name" value="MONOACYLGLYCEROL LIPASE"/>
    <property type="match status" value="1"/>
</dbReference>
<dbReference type="EMBL" id="JAAONZ010000009">
    <property type="protein sequence ID" value="NHO66373.1"/>
    <property type="molecule type" value="Genomic_DNA"/>
</dbReference>
<feature type="region of interest" description="Disordered" evidence="1">
    <location>
        <begin position="86"/>
        <end position="106"/>
    </location>
</feature>
<feature type="region of interest" description="Disordered" evidence="1">
    <location>
        <begin position="220"/>
        <end position="241"/>
    </location>
</feature>
<dbReference type="InterPro" id="IPR029058">
    <property type="entry name" value="AB_hydrolase_fold"/>
</dbReference>
<evidence type="ECO:0000313" key="4">
    <source>
        <dbReference type="Proteomes" id="UP000787472"/>
    </source>
</evidence>
<reference evidence="3" key="1">
    <citation type="submission" date="2020-03" db="EMBL/GenBank/DDBJ databases">
        <authorList>
            <person name="Guo F."/>
        </authorList>
    </citation>
    <scope>NUCLEOTIDE SEQUENCE</scope>
    <source>
        <strain evidence="3">JCM 30134</strain>
    </source>
</reference>
<feature type="compositionally biased region" description="Pro residues" evidence="1">
    <location>
        <begin position="220"/>
        <end position="229"/>
    </location>
</feature>
<dbReference type="Proteomes" id="UP000787472">
    <property type="component" value="Unassembled WGS sequence"/>
</dbReference>
<dbReference type="SUPFAM" id="SSF53474">
    <property type="entry name" value="alpha/beta-Hydrolases"/>
    <property type="match status" value="1"/>
</dbReference>
<dbReference type="InterPro" id="IPR050266">
    <property type="entry name" value="AB_hydrolase_sf"/>
</dbReference>
<dbReference type="InterPro" id="IPR000073">
    <property type="entry name" value="AB_hydrolase_1"/>
</dbReference>
<name>A0A9E5JVJ2_9GAMM</name>
<dbReference type="RefSeq" id="WP_167187062.1">
    <property type="nucleotide sequence ID" value="NZ_JAAONZ010000009.1"/>
</dbReference>
<evidence type="ECO:0000313" key="3">
    <source>
        <dbReference type="EMBL" id="NHO66373.1"/>
    </source>
</evidence>
<accession>A0A9E5JVJ2</accession>
<evidence type="ECO:0000256" key="1">
    <source>
        <dbReference type="SAM" id="MobiDB-lite"/>
    </source>
</evidence>